<dbReference type="GO" id="GO:0009897">
    <property type="term" value="C:external side of plasma membrane"/>
    <property type="evidence" value="ECO:0000318"/>
    <property type="project" value="GO_Central"/>
</dbReference>
<keyword evidence="14" id="KW-1185">Reference proteome</keyword>
<reference evidence="13 14" key="1">
    <citation type="journal article" date="2008" name="Nature">
        <title>Genome analysis of the platypus reveals unique signatures of evolution.</title>
        <authorList>
            <person name="Warren W.C."/>
            <person name="Hillier L.W."/>
            <person name="Marshall Graves J.A."/>
            <person name="Birney E."/>
            <person name="Ponting C.P."/>
            <person name="Grutzner F."/>
            <person name="Belov K."/>
            <person name="Miller W."/>
            <person name="Clarke L."/>
            <person name="Chinwalla A.T."/>
            <person name="Yang S.P."/>
            <person name="Heger A."/>
            <person name="Locke D.P."/>
            <person name="Miethke P."/>
            <person name="Waters P.D."/>
            <person name="Veyrunes F."/>
            <person name="Fulton L."/>
            <person name="Fulton B."/>
            <person name="Graves T."/>
            <person name="Wallis J."/>
            <person name="Puente X.S."/>
            <person name="Lopez-Otin C."/>
            <person name="Ordonez G.R."/>
            <person name="Eichler E.E."/>
            <person name="Chen L."/>
            <person name="Cheng Z."/>
            <person name="Deakin J.E."/>
            <person name="Alsop A."/>
            <person name="Thompson K."/>
            <person name="Kirby P."/>
            <person name="Papenfuss A.T."/>
            <person name="Wakefield M.J."/>
            <person name="Olender T."/>
            <person name="Lancet D."/>
            <person name="Huttley G.A."/>
            <person name="Smit A.F."/>
            <person name="Pask A."/>
            <person name="Temple-Smith P."/>
            <person name="Batzer M.A."/>
            <person name="Walker J.A."/>
            <person name="Konkel M.K."/>
            <person name="Harris R.S."/>
            <person name="Whittington C.M."/>
            <person name="Wong E.S."/>
            <person name="Gemmell N.J."/>
            <person name="Buschiazzo E."/>
            <person name="Vargas Jentzsch I.M."/>
            <person name="Merkel A."/>
            <person name="Schmitz J."/>
            <person name="Zemann A."/>
            <person name="Churakov G."/>
            <person name="Kriegs J.O."/>
            <person name="Brosius J."/>
            <person name="Murchison E.P."/>
            <person name="Sachidanandam R."/>
            <person name="Smith C."/>
            <person name="Hannon G.J."/>
            <person name="Tsend-Ayush E."/>
            <person name="McMillan D."/>
            <person name="Attenborough R."/>
            <person name="Rens W."/>
            <person name="Ferguson-Smith M."/>
            <person name="Lefevre C.M."/>
            <person name="Sharp J.A."/>
            <person name="Nicholas K.R."/>
            <person name="Ray D.A."/>
            <person name="Kube M."/>
            <person name="Reinhardt R."/>
            <person name="Pringle T.H."/>
            <person name="Taylor J."/>
            <person name="Jones R.C."/>
            <person name="Nixon B."/>
            <person name="Dacheux J.L."/>
            <person name="Niwa H."/>
            <person name="Sekita Y."/>
            <person name="Huang X."/>
            <person name="Stark A."/>
            <person name="Kheradpour P."/>
            <person name="Kellis M."/>
            <person name="Flicek P."/>
            <person name="Chen Y."/>
            <person name="Webber C."/>
            <person name="Hardison R."/>
            <person name="Nelson J."/>
            <person name="Hallsworth-Pepin K."/>
            <person name="Delehaunty K."/>
            <person name="Markovic C."/>
            <person name="Minx P."/>
            <person name="Feng Y."/>
            <person name="Kremitzki C."/>
            <person name="Mitreva M."/>
            <person name="Glasscock J."/>
            <person name="Wylie T."/>
            <person name="Wohldmann P."/>
            <person name="Thiru P."/>
            <person name="Nhan M.N."/>
            <person name="Pohl C.S."/>
            <person name="Smith S.M."/>
            <person name="Hou S."/>
            <person name="Nefedov M."/>
            <person name="de Jong P.J."/>
            <person name="Renfree M.B."/>
            <person name="Mardis E.R."/>
            <person name="Wilson R.K."/>
        </authorList>
    </citation>
    <scope>NUCLEOTIDE SEQUENCE [LARGE SCALE GENOMIC DNA]</scope>
    <source>
        <strain evidence="13 14">Glennie</strain>
    </source>
</reference>
<evidence type="ECO:0000256" key="8">
    <source>
        <dbReference type="ARBA" id="ARBA00038604"/>
    </source>
</evidence>
<accession>A0A6I8NS31</accession>
<evidence type="ECO:0000313" key="14">
    <source>
        <dbReference type="Proteomes" id="UP000002279"/>
    </source>
</evidence>
<dbReference type="Ensembl" id="ENSOANT00000075632.1">
    <property type="protein sequence ID" value="ENSOANP00000043771.1"/>
    <property type="gene ID" value="ENSOANG00000000203.4"/>
</dbReference>
<evidence type="ECO:0000256" key="6">
    <source>
        <dbReference type="ARBA" id="ARBA00023157"/>
    </source>
</evidence>
<dbReference type="Pfam" id="PF13895">
    <property type="entry name" value="Ig_2"/>
    <property type="match status" value="2"/>
</dbReference>
<evidence type="ECO:0000313" key="13">
    <source>
        <dbReference type="Ensembl" id="ENSOANP00000043771.1"/>
    </source>
</evidence>
<comment type="subcellular location">
    <subcellularLocation>
        <location evidence="1">Cell membrane</location>
    </subcellularLocation>
</comment>
<evidence type="ECO:0000256" key="3">
    <source>
        <dbReference type="ARBA" id="ARBA00022652"/>
    </source>
</evidence>
<evidence type="ECO:0000256" key="7">
    <source>
        <dbReference type="ARBA" id="ARBA00023180"/>
    </source>
</evidence>
<keyword evidence="10" id="KW-1133">Transmembrane helix</keyword>
<feature type="chain" id="PRO_5026149781" description="Ig-like domain-containing protein" evidence="11">
    <location>
        <begin position="16"/>
        <end position="363"/>
    </location>
</feature>
<dbReference type="CDD" id="cd05753">
    <property type="entry name" value="Ig2_FcgammaR_like"/>
    <property type="match status" value="1"/>
</dbReference>
<dbReference type="GeneTree" id="ENSGT01050000244808"/>
<evidence type="ECO:0000256" key="4">
    <source>
        <dbReference type="ARBA" id="ARBA00022729"/>
    </source>
</evidence>
<dbReference type="GO" id="GO:0007166">
    <property type="term" value="P:cell surface receptor signaling pathway"/>
    <property type="evidence" value="ECO:0000318"/>
    <property type="project" value="GO_Central"/>
</dbReference>
<keyword evidence="6" id="KW-1015">Disulfide bond</keyword>
<dbReference type="SMART" id="SM00409">
    <property type="entry name" value="IG"/>
    <property type="match status" value="2"/>
</dbReference>
<evidence type="ECO:0000256" key="10">
    <source>
        <dbReference type="SAM" id="Phobius"/>
    </source>
</evidence>
<proteinExistence type="predicted"/>
<dbReference type="InterPro" id="IPR036179">
    <property type="entry name" value="Ig-like_dom_sf"/>
</dbReference>
<feature type="transmembrane region" description="Helical" evidence="10">
    <location>
        <begin position="267"/>
        <end position="293"/>
    </location>
</feature>
<dbReference type="InterPro" id="IPR007110">
    <property type="entry name" value="Ig-like_dom"/>
</dbReference>
<dbReference type="InterPro" id="IPR003599">
    <property type="entry name" value="Ig_sub"/>
</dbReference>
<dbReference type="PANTHER" id="PTHR11481:SF103">
    <property type="entry name" value="LOW AFFINITY IMMUNOGLOBULIN GAMMA FC REGION RECEPTOR III-A-RELATED"/>
    <property type="match status" value="1"/>
</dbReference>
<dbReference type="GO" id="GO:0019864">
    <property type="term" value="F:IgG binding"/>
    <property type="evidence" value="ECO:0007669"/>
    <property type="project" value="UniProtKB-KW"/>
</dbReference>
<evidence type="ECO:0000256" key="2">
    <source>
        <dbReference type="ARBA" id="ARBA00022475"/>
    </source>
</evidence>
<evidence type="ECO:0000259" key="12">
    <source>
        <dbReference type="PROSITE" id="PS50835"/>
    </source>
</evidence>
<dbReference type="InterPro" id="IPR003598">
    <property type="entry name" value="Ig_sub2"/>
</dbReference>
<dbReference type="PROSITE" id="PS50835">
    <property type="entry name" value="IG_LIKE"/>
    <property type="match status" value="2"/>
</dbReference>
<dbReference type="SMART" id="SM00408">
    <property type="entry name" value="IGc2"/>
    <property type="match status" value="2"/>
</dbReference>
<dbReference type="Proteomes" id="UP000002279">
    <property type="component" value="Chromosome X5"/>
</dbReference>
<dbReference type="Bgee" id="ENSOANG00000000203">
    <property type="expression patterns" value="Expressed in liver and 7 other cell types or tissues"/>
</dbReference>
<dbReference type="InterPro" id="IPR013783">
    <property type="entry name" value="Ig-like_fold"/>
</dbReference>
<dbReference type="SUPFAM" id="SSF48726">
    <property type="entry name" value="Immunoglobulin"/>
    <property type="match status" value="2"/>
</dbReference>
<feature type="region of interest" description="Disordered" evidence="9">
    <location>
        <begin position="341"/>
        <end position="363"/>
    </location>
</feature>
<reference evidence="13" key="2">
    <citation type="submission" date="2025-08" db="UniProtKB">
        <authorList>
            <consortium name="Ensembl"/>
        </authorList>
    </citation>
    <scope>IDENTIFICATION</scope>
    <source>
        <strain evidence="13">Glennie</strain>
    </source>
</reference>
<protein>
    <recommendedName>
        <fullName evidence="12">Ig-like domain-containing protein</fullName>
    </recommendedName>
</protein>
<sequence length="363" mass="40100">ITQLLLLLLLPPHLPHSPSNSSDAGQPALAAGHPIRHFLLRNLKINGVERFHRPLRPSPVEVWGDETPTPAASLIFLLWFLAAPGGGRADDPPKSVLILSPPWINVFRTDSVTLNCGSPDPSGDVTQWFHNGTVLGIQTPSYSIQEITFNDSGEYRCRTGGSALSDPVRLDVYSDWLLLQATGSVFLEGEPVVLRCHSWKNHPLYKVIFYQDGKALKFFHQNSNFSIPRANQSHSGSYFCSGSMGHERFTSSVFNITVRGRSILSQWGMLAALCGLGVAAAAFATAAALVYFFKIWRKTAPSESPEHGDGYETPPEDTARPPEILPEVEDENVVSYSLLMHTDVPDEEEEERNHLDYENVPNS</sequence>
<name>A0A6I8NS31_ORNAN</name>
<feature type="domain" description="Ig-like" evidence="12">
    <location>
        <begin position="93"/>
        <end position="171"/>
    </location>
</feature>
<feature type="region of interest" description="Disordered" evidence="9">
    <location>
        <begin position="301"/>
        <end position="323"/>
    </location>
</feature>
<dbReference type="FunFam" id="2.60.40.10:FF:000356">
    <property type="entry name" value="Low affinity immunoglobulin gamma Fc region receptor III-A"/>
    <property type="match status" value="1"/>
</dbReference>
<dbReference type="GO" id="GO:0004888">
    <property type="term" value="F:transmembrane signaling receptor activity"/>
    <property type="evidence" value="ECO:0000318"/>
    <property type="project" value="GO_Central"/>
</dbReference>
<dbReference type="GO" id="GO:0016064">
    <property type="term" value="P:immunoglobulin mediated immune response"/>
    <property type="evidence" value="ECO:0000318"/>
    <property type="project" value="GO_Central"/>
</dbReference>
<keyword evidence="3" id="KW-0390">IgG-binding protein</keyword>
<dbReference type="FunCoup" id="A0A6I8NS31">
    <property type="interactions" value="488"/>
</dbReference>
<dbReference type="OMA" id="LEDDICY"/>
<dbReference type="InterPro" id="IPR050488">
    <property type="entry name" value="Ig_Fc_receptor"/>
</dbReference>
<keyword evidence="4 11" id="KW-0732">Signal</keyword>
<dbReference type="Gene3D" id="2.60.40.10">
    <property type="entry name" value="Immunoglobulins"/>
    <property type="match status" value="2"/>
</dbReference>
<evidence type="ECO:0000256" key="9">
    <source>
        <dbReference type="SAM" id="MobiDB-lite"/>
    </source>
</evidence>
<feature type="domain" description="Ig-like" evidence="12">
    <location>
        <begin position="188"/>
        <end position="257"/>
    </location>
</feature>
<dbReference type="PANTHER" id="PTHR11481">
    <property type="entry name" value="IMMUNOGLOBULIN FC RECEPTOR"/>
    <property type="match status" value="1"/>
</dbReference>
<organism evidence="13 14">
    <name type="scientific">Ornithorhynchus anatinus</name>
    <name type="common">Duckbill platypus</name>
    <dbReference type="NCBI Taxonomy" id="9258"/>
    <lineage>
        <taxon>Eukaryota</taxon>
        <taxon>Metazoa</taxon>
        <taxon>Chordata</taxon>
        <taxon>Craniata</taxon>
        <taxon>Vertebrata</taxon>
        <taxon>Euteleostomi</taxon>
        <taxon>Mammalia</taxon>
        <taxon>Monotremata</taxon>
        <taxon>Ornithorhynchidae</taxon>
        <taxon>Ornithorhynchus</taxon>
    </lineage>
</organism>
<evidence type="ECO:0000256" key="11">
    <source>
        <dbReference type="SAM" id="SignalP"/>
    </source>
</evidence>
<comment type="subunit">
    <text evidence="8">Forms a heterooligomeric complex with ITAM-containing signaling subunits FCER1G. Interacts (via transmembrane domain) with signaling subunits; this interaction is a prerequisite for receptor complex expression on the cell surface and intracellular signal transduction. Binds the Fc region of antigen-complexed IgG.</text>
</comment>
<keyword evidence="10" id="KW-0812">Transmembrane</keyword>
<keyword evidence="2" id="KW-1003">Cell membrane</keyword>
<evidence type="ECO:0000256" key="1">
    <source>
        <dbReference type="ARBA" id="ARBA00004236"/>
    </source>
</evidence>
<dbReference type="InParanoid" id="A0A6I8NS31"/>
<evidence type="ECO:0000256" key="5">
    <source>
        <dbReference type="ARBA" id="ARBA00023136"/>
    </source>
</evidence>
<keyword evidence="7" id="KW-0325">Glycoprotein</keyword>
<keyword evidence="5 10" id="KW-0472">Membrane</keyword>
<dbReference type="AlphaFoldDB" id="A0A6I8NS31"/>
<feature type="signal peptide" evidence="11">
    <location>
        <begin position="1"/>
        <end position="15"/>
    </location>
</feature>
<dbReference type="FunFam" id="2.60.40.10:FF:000217">
    <property type="entry name" value="High affinity immunoglobulin gamma Fc receptor I"/>
    <property type="match status" value="1"/>
</dbReference>
<reference evidence="13" key="3">
    <citation type="submission" date="2025-09" db="UniProtKB">
        <authorList>
            <consortium name="Ensembl"/>
        </authorList>
    </citation>
    <scope>IDENTIFICATION</scope>
    <source>
        <strain evidence="13">Glennie</strain>
    </source>
</reference>